<sequence>MADTVDKLYERDFYAWAQDQAQALRRLAAERGNGPLDLEHLAEAVEGLATERYASVASQMQRLIEHLLKLEHSPAPAPRRQWRVSVRSARAEIGRRRSRTIDRLIEQELPESYGDALEAAAAALADHGEIEAARGLPTTCPYDLEQLLDRSWPPANRHGLEDEPL</sequence>
<name>A0ABU8XU79_9PROT</name>
<protein>
    <submittedName>
        <fullName evidence="1">DUF29 domain-containing protein</fullName>
    </submittedName>
</protein>
<dbReference type="Gene3D" id="1.20.1220.20">
    <property type="entry name" value="Uncharcterised protein PF01724"/>
    <property type="match status" value="1"/>
</dbReference>
<dbReference type="PANTHER" id="PTHR34235">
    <property type="entry name" value="SLR1203 PROTEIN-RELATED"/>
    <property type="match status" value="1"/>
</dbReference>
<keyword evidence="2" id="KW-1185">Reference proteome</keyword>
<organism evidence="1 2">
    <name type="scientific">Benzoatithermus flavus</name>
    <dbReference type="NCBI Taxonomy" id="3108223"/>
    <lineage>
        <taxon>Bacteria</taxon>
        <taxon>Pseudomonadati</taxon>
        <taxon>Pseudomonadota</taxon>
        <taxon>Alphaproteobacteria</taxon>
        <taxon>Geminicoccales</taxon>
        <taxon>Geminicoccaceae</taxon>
        <taxon>Benzoatithermus</taxon>
    </lineage>
</organism>
<dbReference type="Proteomes" id="UP001375743">
    <property type="component" value="Unassembled WGS sequence"/>
</dbReference>
<evidence type="ECO:0000313" key="2">
    <source>
        <dbReference type="Proteomes" id="UP001375743"/>
    </source>
</evidence>
<dbReference type="Pfam" id="PF01724">
    <property type="entry name" value="DUF29"/>
    <property type="match status" value="1"/>
</dbReference>
<accession>A0ABU8XU79</accession>
<reference evidence="1 2" key="1">
    <citation type="submission" date="2024-01" db="EMBL/GenBank/DDBJ databases">
        <title>Multi-omics insights into the function and evolution of sodium benzoate biodegradation pathways in Benzoatithermus flavus gen. nov., sp. nov. from hot spring.</title>
        <authorList>
            <person name="Hu C.-J."/>
            <person name="Li W.-J."/>
        </authorList>
    </citation>
    <scope>NUCLEOTIDE SEQUENCE [LARGE SCALE GENOMIC DNA]</scope>
    <source>
        <strain evidence="1 2">SYSU G07066</strain>
    </source>
</reference>
<dbReference type="EMBL" id="JBBLZC010000018">
    <property type="protein sequence ID" value="MEK0084757.1"/>
    <property type="molecule type" value="Genomic_DNA"/>
</dbReference>
<dbReference type="InterPro" id="IPR002636">
    <property type="entry name" value="DUF29"/>
</dbReference>
<comment type="caution">
    <text evidence="1">The sequence shown here is derived from an EMBL/GenBank/DDBJ whole genome shotgun (WGS) entry which is preliminary data.</text>
</comment>
<dbReference type="RefSeq" id="WP_418160608.1">
    <property type="nucleotide sequence ID" value="NZ_JBBLZC010000018.1"/>
</dbReference>
<evidence type="ECO:0000313" key="1">
    <source>
        <dbReference type="EMBL" id="MEK0084757.1"/>
    </source>
</evidence>
<proteinExistence type="predicted"/>
<gene>
    <name evidence="1" type="ORF">U1T56_16510</name>
</gene>
<dbReference type="PANTHER" id="PTHR34235:SF4">
    <property type="entry name" value="SLR0291 PROTEIN"/>
    <property type="match status" value="1"/>
</dbReference>